<gene>
    <name evidence="16" type="primary">coaX</name>
    <name evidence="17" type="ORF">M5X16_24900</name>
    <name evidence="18" type="ORF">PC41400_03250</name>
</gene>
<evidence type="ECO:0000256" key="7">
    <source>
        <dbReference type="ARBA" id="ARBA00022490"/>
    </source>
</evidence>
<dbReference type="RefSeq" id="WP_042235262.1">
    <property type="nucleotide sequence ID" value="NZ_CP026520.1"/>
</dbReference>
<comment type="subunit">
    <text evidence="5 16">Homodimer.</text>
</comment>
<evidence type="ECO:0000256" key="16">
    <source>
        <dbReference type="HAMAP-Rule" id="MF_01274"/>
    </source>
</evidence>
<dbReference type="GO" id="GO:0005737">
    <property type="term" value="C:cytoplasm"/>
    <property type="evidence" value="ECO:0007669"/>
    <property type="project" value="UniProtKB-SubCell"/>
</dbReference>
<keyword evidence="12 16" id="KW-0630">Potassium</keyword>
<comment type="cofactor">
    <cofactor evidence="2">
        <name>K(+)</name>
        <dbReference type="ChEBI" id="CHEBI:29103"/>
    </cofactor>
</comment>
<keyword evidence="9 16" id="KW-0547">Nucleotide-binding</keyword>
<dbReference type="EMBL" id="JAMDMJ010000038">
    <property type="protein sequence ID" value="MCY9598999.1"/>
    <property type="molecule type" value="Genomic_DNA"/>
</dbReference>
<keyword evidence="20" id="KW-1185">Reference proteome</keyword>
<dbReference type="InterPro" id="IPR004619">
    <property type="entry name" value="Type_III_PanK"/>
</dbReference>
<sequence>MILVVDVGNTNIVLGIYQGTELLHHWRLGTNRSATVDEYGMMFHNLFQYAGIDIQQIEGVIISSVVPPLMFALEHLCLKYVKRTPLIVGPGIKTGLNIRVDNPKEVGADRIVNAVAALELYGSPCIIVDFGTATTYDYIDKAGQLIGCAIAPGIGISTEALYQRAAKLPRIELIKPKSVVGRNTISAMQAGIIFGYVGQVDGIVDRVKQEFGIAPKVIATGGHAELIASESRTIDVVDPMLTLEGLRFIYAKNAKQE</sequence>
<dbReference type="InterPro" id="IPR043129">
    <property type="entry name" value="ATPase_NBD"/>
</dbReference>
<keyword evidence="10 16" id="KW-0418">Kinase</keyword>
<reference evidence="18 19" key="1">
    <citation type="submission" date="2018-01" db="EMBL/GenBank/DDBJ databases">
        <title>The whole genome sequencing and assembly of Paenibacillus chitinolyticus KCCM 41400 strain.</title>
        <authorList>
            <person name="Kim J.-Y."/>
            <person name="Park M.-K."/>
            <person name="Lee Y.-J."/>
            <person name="Yi H."/>
            <person name="Bahn Y.-S."/>
            <person name="Kim J.F."/>
            <person name="Lee D.-W."/>
        </authorList>
    </citation>
    <scope>NUCLEOTIDE SEQUENCE [LARGE SCALE GENOMIC DNA]</scope>
    <source>
        <strain evidence="18 19">KCCM 41400</strain>
    </source>
</reference>
<protein>
    <recommendedName>
        <fullName evidence="15 16">Type III pantothenate kinase</fullName>
        <ecNumber evidence="6 16">2.7.1.33</ecNumber>
    </recommendedName>
    <alternativeName>
        <fullName evidence="16">PanK-III</fullName>
    </alternativeName>
    <alternativeName>
        <fullName evidence="16">Pantothenic acid kinase</fullName>
    </alternativeName>
</protein>
<comment type="caution">
    <text evidence="16">Lacks conserved residue(s) required for the propagation of feature annotation.</text>
</comment>
<evidence type="ECO:0000256" key="3">
    <source>
        <dbReference type="ARBA" id="ARBA00004496"/>
    </source>
</evidence>
<comment type="function">
    <text evidence="16">Catalyzes the phosphorylation of pantothenate (Pan), the first step in CoA biosynthesis.</text>
</comment>
<dbReference type="Pfam" id="PF03309">
    <property type="entry name" value="Pan_kinase"/>
    <property type="match status" value="1"/>
</dbReference>
<evidence type="ECO:0000256" key="14">
    <source>
        <dbReference type="ARBA" id="ARBA00038036"/>
    </source>
</evidence>
<comment type="similarity">
    <text evidence="14 16">Belongs to the type III pantothenate kinase family.</text>
</comment>
<evidence type="ECO:0000256" key="6">
    <source>
        <dbReference type="ARBA" id="ARBA00012102"/>
    </source>
</evidence>
<comment type="catalytic activity">
    <reaction evidence="1 16">
        <text>(R)-pantothenate + ATP = (R)-4'-phosphopantothenate + ADP + H(+)</text>
        <dbReference type="Rhea" id="RHEA:16373"/>
        <dbReference type="ChEBI" id="CHEBI:10986"/>
        <dbReference type="ChEBI" id="CHEBI:15378"/>
        <dbReference type="ChEBI" id="CHEBI:29032"/>
        <dbReference type="ChEBI" id="CHEBI:30616"/>
        <dbReference type="ChEBI" id="CHEBI:456216"/>
        <dbReference type="EC" id="2.7.1.33"/>
    </reaction>
</comment>
<dbReference type="GO" id="GO:0004594">
    <property type="term" value="F:pantothenate kinase activity"/>
    <property type="evidence" value="ECO:0007669"/>
    <property type="project" value="UniProtKB-UniRule"/>
</dbReference>
<dbReference type="UniPathway" id="UPA00241">
    <property type="reaction ID" value="UER00352"/>
</dbReference>
<dbReference type="KEGG" id="pchi:PC41400_03250"/>
<comment type="cofactor">
    <cofactor evidence="16">
        <name>NH4(+)</name>
        <dbReference type="ChEBI" id="CHEBI:28938"/>
    </cofactor>
    <cofactor evidence="16">
        <name>K(+)</name>
        <dbReference type="ChEBI" id="CHEBI:29103"/>
    </cofactor>
    <text evidence="16">A monovalent cation. Ammonium or potassium.</text>
</comment>
<evidence type="ECO:0000313" key="17">
    <source>
        <dbReference type="EMBL" id="MCY9598999.1"/>
    </source>
</evidence>
<feature type="binding site" evidence="16">
    <location>
        <position position="132"/>
    </location>
    <ligand>
        <name>ATP</name>
        <dbReference type="ChEBI" id="CHEBI:30616"/>
    </ligand>
</feature>
<dbReference type="PANTHER" id="PTHR34265:SF1">
    <property type="entry name" value="TYPE III PANTOTHENATE KINASE"/>
    <property type="match status" value="1"/>
</dbReference>
<feature type="active site" description="Proton acceptor" evidence="16">
    <location>
        <position position="109"/>
    </location>
</feature>
<evidence type="ECO:0000256" key="11">
    <source>
        <dbReference type="ARBA" id="ARBA00022840"/>
    </source>
</evidence>
<dbReference type="Proteomes" id="UP000288943">
    <property type="component" value="Chromosome"/>
</dbReference>
<dbReference type="GeneID" id="95373833"/>
<dbReference type="NCBIfam" id="NF009848">
    <property type="entry name" value="PRK13318.1-6"/>
    <property type="match status" value="1"/>
</dbReference>
<name>A0A410WR07_9BACL</name>
<dbReference type="GO" id="GO:0015937">
    <property type="term" value="P:coenzyme A biosynthetic process"/>
    <property type="evidence" value="ECO:0007669"/>
    <property type="project" value="UniProtKB-UniRule"/>
</dbReference>
<evidence type="ECO:0000256" key="4">
    <source>
        <dbReference type="ARBA" id="ARBA00005225"/>
    </source>
</evidence>
<evidence type="ECO:0000256" key="2">
    <source>
        <dbReference type="ARBA" id="ARBA00001958"/>
    </source>
</evidence>
<evidence type="ECO:0000256" key="9">
    <source>
        <dbReference type="ARBA" id="ARBA00022741"/>
    </source>
</evidence>
<feature type="binding site" evidence="16">
    <location>
        <position position="129"/>
    </location>
    <ligand>
        <name>K(+)</name>
        <dbReference type="ChEBI" id="CHEBI:29103"/>
    </ligand>
</feature>
<dbReference type="Proteomes" id="UP001527202">
    <property type="component" value="Unassembled WGS sequence"/>
</dbReference>
<feature type="binding site" evidence="16">
    <location>
        <position position="184"/>
    </location>
    <ligand>
        <name>substrate</name>
    </ligand>
</feature>
<keyword evidence="8 16" id="KW-0808">Transferase</keyword>
<dbReference type="CDD" id="cd24015">
    <property type="entry name" value="ASKHA_NBD_PanK-III"/>
    <property type="match status" value="1"/>
</dbReference>
<dbReference type="GO" id="GO:0046872">
    <property type="term" value="F:metal ion binding"/>
    <property type="evidence" value="ECO:0007669"/>
    <property type="project" value="UniProtKB-KW"/>
</dbReference>
<dbReference type="EC" id="2.7.1.33" evidence="6 16"/>
<feature type="binding site" evidence="16">
    <location>
        <begin position="107"/>
        <end position="110"/>
    </location>
    <ligand>
        <name>substrate</name>
    </ligand>
</feature>
<evidence type="ECO:0000256" key="12">
    <source>
        <dbReference type="ARBA" id="ARBA00022958"/>
    </source>
</evidence>
<evidence type="ECO:0000256" key="5">
    <source>
        <dbReference type="ARBA" id="ARBA00011738"/>
    </source>
</evidence>
<evidence type="ECO:0000313" key="18">
    <source>
        <dbReference type="EMBL" id="QAV16764.1"/>
    </source>
</evidence>
<reference evidence="17 20" key="2">
    <citation type="submission" date="2022-05" db="EMBL/GenBank/DDBJ databases">
        <title>Genome Sequencing of Bee-Associated Microbes.</title>
        <authorList>
            <person name="Dunlap C."/>
        </authorList>
    </citation>
    <scope>NUCLEOTIDE SEQUENCE [LARGE SCALE GENOMIC DNA]</scope>
    <source>
        <strain evidence="17 20">NRRL B-23120</strain>
    </source>
</reference>
<keyword evidence="13 16" id="KW-0173">Coenzyme A biosynthesis</keyword>
<comment type="subcellular location">
    <subcellularLocation>
        <location evidence="3 16">Cytoplasm</location>
    </subcellularLocation>
</comment>
<comment type="pathway">
    <text evidence="4 16">Cofactor biosynthesis; coenzyme A biosynthesis; CoA from (R)-pantothenate: step 1/5.</text>
</comment>
<dbReference type="AlphaFoldDB" id="A0A410WR07"/>
<proteinExistence type="inferred from homology"/>
<evidence type="ECO:0000256" key="10">
    <source>
        <dbReference type="ARBA" id="ARBA00022777"/>
    </source>
</evidence>
<organism evidence="18 19">
    <name type="scientific">Paenibacillus chitinolyticus</name>
    <dbReference type="NCBI Taxonomy" id="79263"/>
    <lineage>
        <taxon>Bacteria</taxon>
        <taxon>Bacillati</taxon>
        <taxon>Bacillota</taxon>
        <taxon>Bacilli</taxon>
        <taxon>Bacillales</taxon>
        <taxon>Paenibacillaceae</taxon>
        <taxon>Paenibacillus</taxon>
    </lineage>
</organism>
<dbReference type="NCBIfam" id="NF009847">
    <property type="entry name" value="PRK13318.1-5"/>
    <property type="match status" value="1"/>
</dbReference>
<dbReference type="PANTHER" id="PTHR34265">
    <property type="entry name" value="TYPE III PANTOTHENATE KINASE"/>
    <property type="match status" value="1"/>
</dbReference>
<evidence type="ECO:0000256" key="8">
    <source>
        <dbReference type="ARBA" id="ARBA00022679"/>
    </source>
</evidence>
<feature type="binding site" evidence="16">
    <location>
        <begin position="6"/>
        <end position="13"/>
    </location>
    <ligand>
        <name>ATP</name>
        <dbReference type="ChEBI" id="CHEBI:30616"/>
    </ligand>
</feature>
<evidence type="ECO:0000256" key="1">
    <source>
        <dbReference type="ARBA" id="ARBA00001206"/>
    </source>
</evidence>
<dbReference type="NCBIfam" id="NF009855">
    <property type="entry name" value="PRK13321.1"/>
    <property type="match status" value="1"/>
</dbReference>
<dbReference type="NCBIfam" id="TIGR00671">
    <property type="entry name" value="baf"/>
    <property type="match status" value="1"/>
</dbReference>
<accession>A0A410WR07</accession>
<dbReference type="GO" id="GO:0005524">
    <property type="term" value="F:ATP binding"/>
    <property type="evidence" value="ECO:0007669"/>
    <property type="project" value="UniProtKB-UniRule"/>
</dbReference>
<dbReference type="EMBL" id="CP026520">
    <property type="protein sequence ID" value="QAV16764.1"/>
    <property type="molecule type" value="Genomic_DNA"/>
</dbReference>
<keyword evidence="16" id="KW-0479">Metal-binding</keyword>
<evidence type="ECO:0000313" key="19">
    <source>
        <dbReference type="Proteomes" id="UP000288943"/>
    </source>
</evidence>
<dbReference type="OrthoDB" id="9804707at2"/>
<evidence type="ECO:0000256" key="13">
    <source>
        <dbReference type="ARBA" id="ARBA00022993"/>
    </source>
</evidence>
<dbReference type="Gene3D" id="3.30.420.40">
    <property type="match status" value="2"/>
</dbReference>
<dbReference type="SUPFAM" id="SSF53067">
    <property type="entry name" value="Actin-like ATPase domain"/>
    <property type="match status" value="2"/>
</dbReference>
<keyword evidence="11 16" id="KW-0067">ATP-binding</keyword>
<keyword evidence="7 16" id="KW-0963">Cytoplasm</keyword>
<dbReference type="HAMAP" id="MF_01274">
    <property type="entry name" value="Pantothen_kinase_3"/>
    <property type="match status" value="1"/>
</dbReference>
<evidence type="ECO:0000313" key="20">
    <source>
        <dbReference type="Proteomes" id="UP001527202"/>
    </source>
</evidence>
<evidence type="ECO:0000256" key="15">
    <source>
        <dbReference type="ARBA" id="ARBA00040883"/>
    </source>
</evidence>